<keyword evidence="1" id="KW-0472">Membrane</keyword>
<evidence type="ECO:0000313" key="3">
    <source>
        <dbReference type="Proteomes" id="UP000773614"/>
    </source>
</evidence>
<protein>
    <submittedName>
        <fullName evidence="2">Uncharacterized protein</fullName>
    </submittedName>
</protein>
<sequence>MDLRQVSKAIAGATASAIAATGSALVVVPDSVVMPWWGYVLVGIINAGIGFAAVYLAPANSSA</sequence>
<keyword evidence="1" id="KW-1133">Transmembrane helix</keyword>
<evidence type="ECO:0000256" key="1">
    <source>
        <dbReference type="SAM" id="Phobius"/>
    </source>
</evidence>
<reference evidence="2" key="1">
    <citation type="submission" date="2019-03" db="EMBL/GenBank/DDBJ databases">
        <title>Afifella sp. nov., isolated from activated sludge.</title>
        <authorList>
            <person name="Li Q."/>
            <person name="Liu Y."/>
        </authorList>
    </citation>
    <scope>NUCLEOTIDE SEQUENCE</scope>
    <source>
        <strain evidence="2">L72</strain>
    </source>
</reference>
<dbReference type="EMBL" id="SPKJ01000163">
    <property type="protein sequence ID" value="MYZ50399.1"/>
    <property type="molecule type" value="Genomic_DNA"/>
</dbReference>
<gene>
    <name evidence="2" type="ORF">E4O86_22090</name>
</gene>
<dbReference type="RefSeq" id="WP_161142718.1">
    <property type="nucleotide sequence ID" value="NZ_SPKJ01000163.1"/>
</dbReference>
<name>A0A964T9R2_9HYPH</name>
<keyword evidence="3" id="KW-1185">Reference proteome</keyword>
<dbReference type="Proteomes" id="UP000773614">
    <property type="component" value="Unassembled WGS sequence"/>
</dbReference>
<evidence type="ECO:0000313" key="2">
    <source>
        <dbReference type="EMBL" id="MYZ50399.1"/>
    </source>
</evidence>
<dbReference type="OrthoDB" id="8456982at2"/>
<dbReference type="AlphaFoldDB" id="A0A964T9R2"/>
<proteinExistence type="predicted"/>
<organism evidence="2 3">
    <name type="scientific">Propylenella binzhouense</name>
    <dbReference type="NCBI Taxonomy" id="2555902"/>
    <lineage>
        <taxon>Bacteria</taxon>
        <taxon>Pseudomonadati</taxon>
        <taxon>Pseudomonadota</taxon>
        <taxon>Alphaproteobacteria</taxon>
        <taxon>Hyphomicrobiales</taxon>
        <taxon>Propylenellaceae</taxon>
        <taxon>Propylenella</taxon>
    </lineage>
</organism>
<keyword evidence="1" id="KW-0812">Transmembrane</keyword>
<comment type="caution">
    <text evidence="2">The sequence shown here is derived from an EMBL/GenBank/DDBJ whole genome shotgun (WGS) entry which is preliminary data.</text>
</comment>
<feature type="transmembrane region" description="Helical" evidence="1">
    <location>
        <begin position="34"/>
        <end position="57"/>
    </location>
</feature>
<accession>A0A964T9R2</accession>